<dbReference type="InterPro" id="IPR016181">
    <property type="entry name" value="Acyl_CoA_acyltransferase"/>
</dbReference>
<accession>A0A5P1R6S3</accession>
<proteinExistence type="predicted"/>
<keyword evidence="1 4" id="KW-0808">Transferase</keyword>
<keyword evidence="2" id="KW-0012">Acyltransferase</keyword>
<dbReference type="InterPro" id="IPR000182">
    <property type="entry name" value="GNAT_dom"/>
</dbReference>
<gene>
    <name evidence="4" type="ORF">F0U83_00515</name>
</gene>
<sequence>MEVRKVKLDEIKSVLILIDEFNRKRVPWPDDASLEEIYSGINGGGGCVVGAFFGEALVGTCTINICPNLSWSGRPYAIIENVVVTSTERNRGIGKALLAFAKKYCQEYGCYKVALMTGSQKPETLHFYESAGFIGSKTGYQARFDA</sequence>
<dbReference type="CDD" id="cd04301">
    <property type="entry name" value="NAT_SF"/>
    <property type="match status" value="1"/>
</dbReference>
<dbReference type="GO" id="GO:0016747">
    <property type="term" value="F:acyltransferase activity, transferring groups other than amino-acyl groups"/>
    <property type="evidence" value="ECO:0007669"/>
    <property type="project" value="InterPro"/>
</dbReference>
<evidence type="ECO:0000259" key="3">
    <source>
        <dbReference type="PROSITE" id="PS51186"/>
    </source>
</evidence>
<dbReference type="EMBL" id="CP043869">
    <property type="protein sequence ID" value="QEQ95303.1"/>
    <property type="molecule type" value="Genomic_DNA"/>
</dbReference>
<evidence type="ECO:0000256" key="2">
    <source>
        <dbReference type="ARBA" id="ARBA00023315"/>
    </source>
</evidence>
<keyword evidence="5" id="KW-1185">Reference proteome</keyword>
<dbReference type="Gene3D" id="3.40.630.30">
    <property type="match status" value="1"/>
</dbReference>
<evidence type="ECO:0000256" key="1">
    <source>
        <dbReference type="ARBA" id="ARBA00022679"/>
    </source>
</evidence>
<dbReference type="KEGG" id="ncu:F0U83_00515"/>
<evidence type="ECO:0000313" key="4">
    <source>
        <dbReference type="EMBL" id="QEQ95303.1"/>
    </source>
</evidence>
<dbReference type="PANTHER" id="PTHR43877">
    <property type="entry name" value="AMINOALKYLPHOSPHONATE N-ACETYLTRANSFERASE-RELATED-RELATED"/>
    <property type="match status" value="1"/>
</dbReference>
<protein>
    <submittedName>
        <fullName evidence="4">GNAT family N-acetyltransferase</fullName>
    </submittedName>
</protein>
<dbReference type="Pfam" id="PF00583">
    <property type="entry name" value="Acetyltransf_1"/>
    <property type="match status" value="1"/>
</dbReference>
<dbReference type="Proteomes" id="UP000324760">
    <property type="component" value="Chromosome"/>
</dbReference>
<dbReference type="InterPro" id="IPR050832">
    <property type="entry name" value="Bact_Acetyltransf"/>
</dbReference>
<dbReference type="RefSeq" id="WP_138986006.1">
    <property type="nucleotide sequence ID" value="NZ_CP043869.1"/>
</dbReference>
<feature type="domain" description="N-acetyltransferase" evidence="3">
    <location>
        <begin position="1"/>
        <end position="146"/>
    </location>
</feature>
<dbReference type="AlphaFoldDB" id="A0A5P1R6S3"/>
<dbReference type="OrthoDB" id="5459937at2"/>
<name>A0A5P1R6S3_9GAMM</name>
<dbReference type="SUPFAM" id="SSF55729">
    <property type="entry name" value="Acyl-CoA N-acyltransferases (Nat)"/>
    <property type="match status" value="1"/>
</dbReference>
<evidence type="ECO:0000313" key="5">
    <source>
        <dbReference type="Proteomes" id="UP000324760"/>
    </source>
</evidence>
<dbReference type="PANTHER" id="PTHR43877:SF1">
    <property type="entry name" value="ACETYLTRANSFERASE"/>
    <property type="match status" value="1"/>
</dbReference>
<dbReference type="PROSITE" id="PS51186">
    <property type="entry name" value="GNAT"/>
    <property type="match status" value="1"/>
</dbReference>
<reference evidence="4 5" key="1">
    <citation type="journal article" date="2019" name="Biochem. Eng. J.">
        <title>Metabolic engineering of the marine bacteria Neptunomonas concharum for the production of acetoin and meso-2,3-butanediol from acetate.</title>
        <authorList>
            <person name="Li W."/>
            <person name="Pu N."/>
            <person name="Liu C.-X."/>
            <person name="Yuan Q.-P."/>
            <person name="Li Z.-J."/>
        </authorList>
    </citation>
    <scope>NUCLEOTIDE SEQUENCE [LARGE SCALE GENOMIC DNA]</scope>
    <source>
        <strain evidence="4 5">JCM17730</strain>
    </source>
</reference>
<organism evidence="4 5">
    <name type="scientific">Neptunomonas concharum</name>
    <dbReference type="NCBI Taxonomy" id="1031538"/>
    <lineage>
        <taxon>Bacteria</taxon>
        <taxon>Pseudomonadati</taxon>
        <taxon>Pseudomonadota</taxon>
        <taxon>Gammaproteobacteria</taxon>
        <taxon>Oceanospirillales</taxon>
        <taxon>Oceanospirillaceae</taxon>
        <taxon>Neptunomonas</taxon>
    </lineage>
</organism>